<dbReference type="AlphaFoldDB" id="A0A094IW95"/>
<evidence type="ECO:0000313" key="1">
    <source>
        <dbReference type="EMBL" id="KFZ30119.1"/>
    </source>
</evidence>
<reference evidence="1 2" key="1">
    <citation type="submission" date="2014-06" db="EMBL/GenBank/DDBJ databases">
        <title>The draft genome sequence of Idiomarina salinarum ISL-52.</title>
        <authorList>
            <person name="Du J."/>
            <person name="Shao Z."/>
        </authorList>
    </citation>
    <scope>NUCLEOTIDE SEQUENCE [LARGE SCALE GENOMIC DNA]</scope>
    <source>
        <strain evidence="1 2">ISL-52</strain>
    </source>
</reference>
<dbReference type="eggNOG" id="ENOG5030B2P">
    <property type="taxonomic scope" value="Bacteria"/>
</dbReference>
<proteinExistence type="predicted"/>
<dbReference type="EMBL" id="JPER01000009">
    <property type="protein sequence ID" value="KFZ30119.1"/>
    <property type="molecule type" value="Genomic_DNA"/>
</dbReference>
<keyword evidence="2" id="KW-1185">Reference proteome</keyword>
<dbReference type="Proteomes" id="UP000054363">
    <property type="component" value="Unassembled WGS sequence"/>
</dbReference>
<protein>
    <submittedName>
        <fullName evidence="1">Uncharacterized protein</fullName>
    </submittedName>
</protein>
<sequence length="174" mass="19874">MIAVDMAIPGWEFRLMGENHSRTIWQITAPSVPQIAPLTEYLDCVLQQQMGAIWICAAGDDLWLFQRDDTGYWLTRTKVRPPAASGNHYPDWLGQLLYDTASDGFGLAIFLSSRSATQVWQFLKLRFAYREPRLKEVQHGQFHILLQAPRQDILVLRQAADYIVVLLSNQPSAE</sequence>
<accession>A0A094IW95</accession>
<dbReference type="STRING" id="435908.IDSA_11755"/>
<gene>
    <name evidence="1" type="ORF">IDSA_11755</name>
</gene>
<evidence type="ECO:0000313" key="2">
    <source>
        <dbReference type="Proteomes" id="UP000054363"/>
    </source>
</evidence>
<name>A0A094IW95_9GAMM</name>
<comment type="caution">
    <text evidence="1">The sequence shown here is derived from an EMBL/GenBank/DDBJ whole genome shotgun (WGS) entry which is preliminary data.</text>
</comment>
<organism evidence="1 2">
    <name type="scientific">Pseudidiomarina salinarum</name>
    <dbReference type="NCBI Taxonomy" id="435908"/>
    <lineage>
        <taxon>Bacteria</taxon>
        <taxon>Pseudomonadati</taxon>
        <taxon>Pseudomonadota</taxon>
        <taxon>Gammaproteobacteria</taxon>
        <taxon>Alteromonadales</taxon>
        <taxon>Idiomarinaceae</taxon>
        <taxon>Pseudidiomarina</taxon>
    </lineage>
</organism>